<evidence type="ECO:0000313" key="2">
    <source>
        <dbReference type="EMBL" id="EMD62770.1"/>
    </source>
</evidence>
<feature type="region of interest" description="Disordered" evidence="1">
    <location>
        <begin position="127"/>
        <end position="179"/>
    </location>
</feature>
<dbReference type="OMA" id="QEWENDF"/>
<reference evidence="3" key="2">
    <citation type="journal article" date="2013" name="PLoS Genet.">
        <title>Comparative genome structure, secondary metabolite, and effector coding capacity across Cochliobolus pathogens.</title>
        <authorList>
            <person name="Condon B.J."/>
            <person name="Leng Y."/>
            <person name="Wu D."/>
            <person name="Bushley K.E."/>
            <person name="Ohm R.A."/>
            <person name="Otillar R."/>
            <person name="Martin J."/>
            <person name="Schackwitz W."/>
            <person name="Grimwood J."/>
            <person name="MohdZainudin N."/>
            <person name="Xue C."/>
            <person name="Wang R."/>
            <person name="Manning V.A."/>
            <person name="Dhillon B."/>
            <person name="Tu Z.J."/>
            <person name="Steffenson B.J."/>
            <person name="Salamov A."/>
            <person name="Sun H."/>
            <person name="Lowry S."/>
            <person name="LaButti K."/>
            <person name="Han J."/>
            <person name="Copeland A."/>
            <person name="Lindquist E."/>
            <person name="Barry K."/>
            <person name="Schmutz J."/>
            <person name="Baker S.E."/>
            <person name="Ciuffetti L.M."/>
            <person name="Grigoriev I.V."/>
            <person name="Zhong S."/>
            <person name="Turgeon B.G."/>
        </authorList>
    </citation>
    <scope>NUCLEOTIDE SEQUENCE [LARGE SCALE GENOMIC DNA]</scope>
    <source>
        <strain evidence="3">ND90Pr / ATCC 201652</strain>
    </source>
</reference>
<feature type="compositionally biased region" description="Pro residues" evidence="1">
    <location>
        <begin position="138"/>
        <end position="147"/>
    </location>
</feature>
<feature type="region of interest" description="Disordered" evidence="1">
    <location>
        <begin position="25"/>
        <end position="61"/>
    </location>
</feature>
<gene>
    <name evidence="2" type="ORF">COCSADRAFT_182125</name>
</gene>
<dbReference type="HOGENOM" id="CLU_1635223_0_0_1"/>
<sequence>MNPPYHHNDSFSMLGNHLYPETGFLDTSNIEPQVSPVGDRNGVAHSSGDLSRNDAPNSSIDESSPAWLGLLKQQVQLMIEIKKSILSSQEEIRKLLLSSQEESRRREAKFTKQLEDLERAIRRLQDHVKNHGSEPPQRRPYPYPNPNRPDRHRGPVPPQYPDPYGSLSAQEQLWGPNLY</sequence>
<keyword evidence="3" id="KW-1185">Reference proteome</keyword>
<name>M2SKC1_COCSN</name>
<evidence type="ECO:0000256" key="1">
    <source>
        <dbReference type="SAM" id="MobiDB-lite"/>
    </source>
</evidence>
<dbReference type="GeneID" id="19133343"/>
<organism evidence="2 3">
    <name type="scientific">Cochliobolus sativus (strain ND90Pr / ATCC 201652)</name>
    <name type="common">Common root rot and spot blotch fungus</name>
    <name type="synonym">Bipolaris sorokiniana</name>
    <dbReference type="NCBI Taxonomy" id="665912"/>
    <lineage>
        <taxon>Eukaryota</taxon>
        <taxon>Fungi</taxon>
        <taxon>Dikarya</taxon>
        <taxon>Ascomycota</taxon>
        <taxon>Pezizomycotina</taxon>
        <taxon>Dothideomycetes</taxon>
        <taxon>Pleosporomycetidae</taxon>
        <taxon>Pleosporales</taxon>
        <taxon>Pleosporineae</taxon>
        <taxon>Pleosporaceae</taxon>
        <taxon>Bipolaris</taxon>
    </lineage>
</organism>
<dbReference type="RefSeq" id="XP_007701120.1">
    <property type="nucleotide sequence ID" value="XM_007702930.1"/>
</dbReference>
<dbReference type="OrthoDB" id="10401841at2759"/>
<reference evidence="2 3" key="1">
    <citation type="journal article" date="2012" name="PLoS Pathog.">
        <title>Diverse lifestyles and strategies of plant pathogenesis encoded in the genomes of eighteen Dothideomycetes fungi.</title>
        <authorList>
            <person name="Ohm R.A."/>
            <person name="Feau N."/>
            <person name="Henrissat B."/>
            <person name="Schoch C.L."/>
            <person name="Horwitz B.A."/>
            <person name="Barry K.W."/>
            <person name="Condon B.J."/>
            <person name="Copeland A.C."/>
            <person name="Dhillon B."/>
            <person name="Glaser F."/>
            <person name="Hesse C.N."/>
            <person name="Kosti I."/>
            <person name="LaButti K."/>
            <person name="Lindquist E.A."/>
            <person name="Lucas S."/>
            <person name="Salamov A.A."/>
            <person name="Bradshaw R.E."/>
            <person name="Ciuffetti L."/>
            <person name="Hamelin R.C."/>
            <person name="Kema G.H.J."/>
            <person name="Lawrence C."/>
            <person name="Scott J.A."/>
            <person name="Spatafora J.W."/>
            <person name="Turgeon B.G."/>
            <person name="de Wit P.J.G.M."/>
            <person name="Zhong S."/>
            <person name="Goodwin S.B."/>
            <person name="Grigoriev I.V."/>
        </authorList>
    </citation>
    <scope>NUCLEOTIDE SEQUENCE [LARGE SCALE GENOMIC DNA]</scope>
    <source>
        <strain evidence="3">ND90Pr / ATCC 201652</strain>
    </source>
</reference>
<accession>M2SKC1</accession>
<feature type="compositionally biased region" description="Polar residues" evidence="1">
    <location>
        <begin position="48"/>
        <end position="61"/>
    </location>
</feature>
<proteinExistence type="predicted"/>
<dbReference type="AlphaFoldDB" id="M2SKC1"/>
<dbReference type="EMBL" id="KB445645">
    <property type="protein sequence ID" value="EMD62770.1"/>
    <property type="molecule type" value="Genomic_DNA"/>
</dbReference>
<dbReference type="Proteomes" id="UP000016934">
    <property type="component" value="Unassembled WGS sequence"/>
</dbReference>
<dbReference type="KEGG" id="bsc:COCSADRAFT_182125"/>
<protein>
    <submittedName>
        <fullName evidence="2">Uncharacterized protein</fullName>
    </submittedName>
</protein>
<evidence type="ECO:0000313" key="3">
    <source>
        <dbReference type="Proteomes" id="UP000016934"/>
    </source>
</evidence>